<accession>A0A382D5H1</accession>
<dbReference type="SUPFAM" id="SSF56281">
    <property type="entry name" value="Metallo-hydrolase/oxidoreductase"/>
    <property type="match status" value="1"/>
</dbReference>
<organism evidence="2">
    <name type="scientific">marine metagenome</name>
    <dbReference type="NCBI Taxonomy" id="408172"/>
    <lineage>
        <taxon>unclassified sequences</taxon>
        <taxon>metagenomes</taxon>
        <taxon>ecological metagenomes</taxon>
    </lineage>
</organism>
<feature type="domain" description="Metallo-beta-lactamase" evidence="1">
    <location>
        <begin position="31"/>
        <end position="108"/>
    </location>
</feature>
<dbReference type="Gene3D" id="3.60.15.10">
    <property type="entry name" value="Ribonuclease Z/Hydroxyacylglutathione hydrolase-like"/>
    <property type="match status" value="1"/>
</dbReference>
<dbReference type="AlphaFoldDB" id="A0A382D5H1"/>
<dbReference type="PANTHER" id="PTHR30619:SF1">
    <property type="entry name" value="RECOMBINATION PROTEIN 2"/>
    <property type="match status" value="1"/>
</dbReference>
<evidence type="ECO:0000313" key="2">
    <source>
        <dbReference type="EMBL" id="SVB32813.1"/>
    </source>
</evidence>
<sequence>MKRVFLSIAAVLCLVSSAQAEKTLDIYWVDVEGGASTLIVTPAGQSILIDTGNPGTRDAGRIHEVATKQAKLKKIDFLITTHFHRDHFGGAAPLSQLMPIGKVHDNGIPVRNPDRNRQDPSFLLKVKPYKEMKVDGRVVVKPGYQLPLKQAKGSAPVSLTIVAAARKFIDPPKGVKKNPLAGSVPANPEDLSDNANSVASLISLGDFRFLDCGDLTWNMEAKLVTPVNRIGTVDVYQVNHHGLATSNNPLLVKSVSPTVSVMNNGHTKGCSPGTFAALTGTKSIKAMYQVHRNLREDGNKNNTGNDYIANLTDPGECKAFALKMTVAADGKSYTISNPRNEHKRKFKTRKH</sequence>
<dbReference type="InterPro" id="IPR036866">
    <property type="entry name" value="RibonucZ/Hydroxyglut_hydro"/>
</dbReference>
<dbReference type="InterPro" id="IPR001279">
    <property type="entry name" value="Metallo-B-lactamas"/>
</dbReference>
<dbReference type="PANTHER" id="PTHR30619">
    <property type="entry name" value="DNA INTERNALIZATION/COMPETENCE PROTEIN COMEC/REC2"/>
    <property type="match status" value="1"/>
</dbReference>
<dbReference type="InterPro" id="IPR052159">
    <property type="entry name" value="Competence_DNA_uptake"/>
</dbReference>
<evidence type="ECO:0000259" key="1">
    <source>
        <dbReference type="Pfam" id="PF00753"/>
    </source>
</evidence>
<gene>
    <name evidence="2" type="ORF">METZ01_LOCUS185667</name>
</gene>
<protein>
    <recommendedName>
        <fullName evidence="1">Metallo-beta-lactamase domain-containing protein</fullName>
    </recommendedName>
</protein>
<dbReference type="EMBL" id="UINC01037393">
    <property type="protein sequence ID" value="SVB32813.1"/>
    <property type="molecule type" value="Genomic_DNA"/>
</dbReference>
<proteinExistence type="predicted"/>
<reference evidence="2" key="1">
    <citation type="submission" date="2018-05" db="EMBL/GenBank/DDBJ databases">
        <authorList>
            <person name="Lanie J.A."/>
            <person name="Ng W.-L."/>
            <person name="Kazmierczak K.M."/>
            <person name="Andrzejewski T.M."/>
            <person name="Davidsen T.M."/>
            <person name="Wayne K.J."/>
            <person name="Tettelin H."/>
            <person name="Glass J.I."/>
            <person name="Rusch D."/>
            <person name="Podicherti R."/>
            <person name="Tsui H.-C.T."/>
            <person name="Winkler M.E."/>
        </authorList>
    </citation>
    <scope>NUCLEOTIDE SEQUENCE</scope>
</reference>
<name>A0A382D5H1_9ZZZZ</name>
<dbReference type="Pfam" id="PF00753">
    <property type="entry name" value="Lactamase_B"/>
    <property type="match status" value="1"/>
</dbReference>